<evidence type="ECO:0000259" key="6">
    <source>
        <dbReference type="Pfam" id="PF01386"/>
    </source>
</evidence>
<dbReference type="InterPro" id="IPR011035">
    <property type="entry name" value="Ribosomal_bL25/Gln-tRNA_synth"/>
</dbReference>
<feature type="domain" description="Large ribosomal subunit protein bL25 L25" evidence="6">
    <location>
        <begin position="7"/>
        <end position="94"/>
    </location>
</feature>
<keyword evidence="9" id="KW-1185">Reference proteome</keyword>
<comment type="function">
    <text evidence="5">This is one of the proteins that binds to the 5S RNA in the ribosome where it forms part of the central protuberance.</text>
</comment>
<dbReference type="Gene3D" id="2.170.120.20">
    <property type="entry name" value="Ribosomal protein L25, beta domain"/>
    <property type="match status" value="1"/>
</dbReference>
<dbReference type="EMBL" id="BMGG01000008">
    <property type="protein sequence ID" value="GGC80436.1"/>
    <property type="molecule type" value="Genomic_DNA"/>
</dbReference>
<dbReference type="InterPro" id="IPR020057">
    <property type="entry name" value="Ribosomal_bL25_b-dom"/>
</dbReference>
<dbReference type="GO" id="GO:0003735">
    <property type="term" value="F:structural constituent of ribosome"/>
    <property type="evidence" value="ECO:0007669"/>
    <property type="project" value="InterPro"/>
</dbReference>
<dbReference type="RefSeq" id="WP_188611240.1">
    <property type="nucleotide sequence ID" value="NZ_BMGG01000008.1"/>
</dbReference>
<keyword evidence="4 5" id="KW-0687">Ribonucleoprotein</keyword>
<name>A0A916XK52_9HYPH</name>
<keyword evidence="1 5" id="KW-0699">rRNA-binding</keyword>
<evidence type="ECO:0000256" key="4">
    <source>
        <dbReference type="ARBA" id="ARBA00023274"/>
    </source>
</evidence>
<evidence type="ECO:0000313" key="8">
    <source>
        <dbReference type="EMBL" id="GGC80436.1"/>
    </source>
</evidence>
<keyword evidence="3 5" id="KW-0689">Ribosomal protein</keyword>
<dbReference type="HAMAP" id="MF_01334">
    <property type="entry name" value="Ribosomal_bL25_CTC"/>
    <property type="match status" value="1"/>
</dbReference>
<dbReference type="Gene3D" id="2.40.240.10">
    <property type="entry name" value="Ribosomal Protein L25, Chain P"/>
    <property type="match status" value="1"/>
</dbReference>
<comment type="caution">
    <text evidence="8">The sequence shown here is derived from an EMBL/GenBank/DDBJ whole genome shotgun (WGS) entry which is preliminary data.</text>
</comment>
<dbReference type="InterPro" id="IPR029751">
    <property type="entry name" value="Ribosomal_L25_dom"/>
</dbReference>
<dbReference type="PANTHER" id="PTHR33284">
    <property type="entry name" value="RIBOSOMAL PROTEIN L25/GLN-TRNA SYNTHETASE, ANTI-CODON-BINDING DOMAIN-CONTAINING PROTEIN"/>
    <property type="match status" value="1"/>
</dbReference>
<comment type="similarity">
    <text evidence="5">Belongs to the bacterial ribosomal protein bL25 family. CTC subfamily.</text>
</comment>
<dbReference type="NCBIfam" id="NF004128">
    <property type="entry name" value="PRK05618.1-2"/>
    <property type="match status" value="1"/>
</dbReference>
<dbReference type="Pfam" id="PF14693">
    <property type="entry name" value="Ribosomal_TL5_C"/>
    <property type="match status" value="1"/>
</dbReference>
<organism evidence="8 9">
    <name type="scientific">Chelatococcus reniformis</name>
    <dbReference type="NCBI Taxonomy" id="1494448"/>
    <lineage>
        <taxon>Bacteria</taxon>
        <taxon>Pseudomonadati</taxon>
        <taxon>Pseudomonadota</taxon>
        <taxon>Alphaproteobacteria</taxon>
        <taxon>Hyphomicrobiales</taxon>
        <taxon>Chelatococcaceae</taxon>
        <taxon>Chelatococcus</taxon>
    </lineage>
</organism>
<reference evidence="8" key="1">
    <citation type="journal article" date="2014" name="Int. J. Syst. Evol. Microbiol.">
        <title>Complete genome sequence of Corynebacterium casei LMG S-19264T (=DSM 44701T), isolated from a smear-ripened cheese.</title>
        <authorList>
            <consortium name="US DOE Joint Genome Institute (JGI-PGF)"/>
            <person name="Walter F."/>
            <person name="Albersmeier A."/>
            <person name="Kalinowski J."/>
            <person name="Ruckert C."/>
        </authorList>
    </citation>
    <scope>NUCLEOTIDE SEQUENCE</scope>
    <source>
        <strain evidence="8">CGMCC 1.12919</strain>
    </source>
</reference>
<accession>A0A916XK52</accession>
<dbReference type="InterPro" id="IPR020056">
    <property type="entry name" value="Rbsml_bL25/Gln-tRNA_synth_N"/>
</dbReference>
<evidence type="ECO:0000256" key="1">
    <source>
        <dbReference type="ARBA" id="ARBA00022730"/>
    </source>
</evidence>
<protein>
    <recommendedName>
        <fullName evidence="5">Large ribosomal subunit protein bL25</fullName>
    </recommendedName>
    <alternativeName>
        <fullName evidence="5">General stress protein CTC</fullName>
    </alternativeName>
</protein>
<dbReference type="InterPro" id="IPR037121">
    <property type="entry name" value="Ribosomal_bL25_C"/>
</dbReference>
<feature type="domain" description="Large ribosomal subunit protein bL25 beta" evidence="7">
    <location>
        <begin position="103"/>
        <end position="187"/>
    </location>
</feature>
<evidence type="ECO:0000313" key="9">
    <source>
        <dbReference type="Proteomes" id="UP000637002"/>
    </source>
</evidence>
<sequence length="208" mass="22207">MTAVKQLKAEVRDRVGKGAARAIRRQGLVPAVIYGAGKPAQSIALDFNHTRQLIYAGHFLTTIFEVEVGTEKTRVIPRDFQLDPVRDTPVHVDFLRIGRDATIDVEVPVHFINQDASPGLKQGGSLNVVSHHVGLTVRADSIPEAITVDLKGLEFNDTVHISDVRLPVGAVPTITDRDFTIATIAPPTVAEAAADGAAADAPADAKKA</sequence>
<dbReference type="Proteomes" id="UP000637002">
    <property type="component" value="Unassembled WGS sequence"/>
</dbReference>
<gene>
    <name evidence="5 8" type="primary">rplY</name>
    <name evidence="5" type="synonym">ctc</name>
    <name evidence="8" type="ORF">GCM10010994_43050</name>
</gene>
<keyword evidence="2 5" id="KW-0694">RNA-binding</keyword>
<dbReference type="InterPro" id="IPR020930">
    <property type="entry name" value="Ribosomal_uL5_bac-type"/>
</dbReference>
<dbReference type="CDD" id="cd00495">
    <property type="entry name" value="Ribosomal_L25_TL5_CTC"/>
    <property type="match status" value="1"/>
</dbReference>
<evidence type="ECO:0000256" key="2">
    <source>
        <dbReference type="ARBA" id="ARBA00022884"/>
    </source>
</evidence>
<dbReference type="InterPro" id="IPR001021">
    <property type="entry name" value="Ribosomal_bL25_long"/>
</dbReference>
<dbReference type="GO" id="GO:0006412">
    <property type="term" value="P:translation"/>
    <property type="evidence" value="ECO:0007669"/>
    <property type="project" value="UniProtKB-UniRule"/>
</dbReference>
<dbReference type="GO" id="GO:0022625">
    <property type="term" value="C:cytosolic large ribosomal subunit"/>
    <property type="evidence" value="ECO:0007669"/>
    <property type="project" value="TreeGrafter"/>
</dbReference>
<evidence type="ECO:0000256" key="3">
    <source>
        <dbReference type="ARBA" id="ARBA00022980"/>
    </source>
</evidence>
<dbReference type="AlphaFoldDB" id="A0A916XK52"/>
<proteinExistence type="inferred from homology"/>
<dbReference type="Pfam" id="PF01386">
    <property type="entry name" value="Ribosomal_L25p"/>
    <property type="match status" value="1"/>
</dbReference>
<dbReference type="NCBIfam" id="TIGR00731">
    <property type="entry name" value="bL25_bact_ctc"/>
    <property type="match status" value="1"/>
</dbReference>
<dbReference type="GO" id="GO:0008097">
    <property type="term" value="F:5S rRNA binding"/>
    <property type="evidence" value="ECO:0007669"/>
    <property type="project" value="InterPro"/>
</dbReference>
<evidence type="ECO:0000256" key="5">
    <source>
        <dbReference type="HAMAP-Rule" id="MF_01334"/>
    </source>
</evidence>
<dbReference type="PANTHER" id="PTHR33284:SF1">
    <property type="entry name" value="RIBOSOMAL PROTEIN L25_GLN-TRNA SYNTHETASE, ANTI-CODON-BINDING DOMAIN-CONTAINING PROTEIN"/>
    <property type="match status" value="1"/>
</dbReference>
<comment type="subunit">
    <text evidence="5">Part of the 50S ribosomal subunit; part of the 5S rRNA/L5/L18/L25 subcomplex. Contacts the 5S rRNA. Binds to the 5S rRNA independently of L5 and L18.</text>
</comment>
<dbReference type="SUPFAM" id="SSF50715">
    <property type="entry name" value="Ribosomal protein L25-like"/>
    <property type="match status" value="1"/>
</dbReference>
<reference evidence="8" key="2">
    <citation type="submission" date="2020-09" db="EMBL/GenBank/DDBJ databases">
        <authorList>
            <person name="Sun Q."/>
            <person name="Zhou Y."/>
        </authorList>
    </citation>
    <scope>NUCLEOTIDE SEQUENCE</scope>
    <source>
        <strain evidence="8">CGMCC 1.12919</strain>
    </source>
</reference>
<evidence type="ECO:0000259" key="7">
    <source>
        <dbReference type="Pfam" id="PF14693"/>
    </source>
</evidence>